<dbReference type="Pfam" id="PF02535">
    <property type="entry name" value="Zip"/>
    <property type="match status" value="1"/>
</dbReference>
<feature type="transmembrane region" description="Helical" evidence="5">
    <location>
        <begin position="115"/>
        <end position="135"/>
    </location>
</feature>
<evidence type="ECO:0000256" key="3">
    <source>
        <dbReference type="ARBA" id="ARBA00022989"/>
    </source>
</evidence>
<evidence type="ECO:0008006" key="8">
    <source>
        <dbReference type="Google" id="ProtNLM"/>
    </source>
</evidence>
<evidence type="ECO:0000256" key="5">
    <source>
        <dbReference type="SAM" id="Phobius"/>
    </source>
</evidence>
<keyword evidence="3 5" id="KW-1133">Transmembrane helix</keyword>
<keyword evidence="7" id="KW-1185">Reference proteome</keyword>
<proteinExistence type="predicted"/>
<dbReference type="PANTHER" id="PTHR11040">
    <property type="entry name" value="ZINC/IRON TRANSPORTER"/>
    <property type="match status" value="1"/>
</dbReference>
<feature type="transmembrane region" description="Helical" evidence="5">
    <location>
        <begin position="238"/>
        <end position="258"/>
    </location>
</feature>
<comment type="caution">
    <text evidence="6">The sequence shown here is derived from an EMBL/GenBank/DDBJ whole genome shotgun (WGS) entry which is preliminary data.</text>
</comment>
<name>A0ABN9S4V8_9DINO</name>
<feature type="transmembrane region" description="Helical" evidence="5">
    <location>
        <begin position="21"/>
        <end position="46"/>
    </location>
</feature>
<evidence type="ECO:0000256" key="2">
    <source>
        <dbReference type="ARBA" id="ARBA00022692"/>
    </source>
</evidence>
<evidence type="ECO:0000256" key="4">
    <source>
        <dbReference type="ARBA" id="ARBA00023136"/>
    </source>
</evidence>
<feature type="transmembrane region" description="Helical" evidence="5">
    <location>
        <begin position="265"/>
        <end position="285"/>
    </location>
</feature>
<feature type="transmembrane region" description="Helical" evidence="5">
    <location>
        <begin position="291"/>
        <end position="311"/>
    </location>
</feature>
<gene>
    <name evidence="6" type="ORF">PCOR1329_LOCUS25999</name>
</gene>
<dbReference type="PANTHER" id="PTHR11040:SF205">
    <property type="entry name" value="ZINC TRANSPORTER ZUPT"/>
    <property type="match status" value="1"/>
</dbReference>
<dbReference type="InterPro" id="IPR003689">
    <property type="entry name" value="ZIP"/>
</dbReference>
<evidence type="ECO:0000256" key="1">
    <source>
        <dbReference type="ARBA" id="ARBA00004141"/>
    </source>
</evidence>
<reference evidence="6" key="1">
    <citation type="submission" date="2023-10" db="EMBL/GenBank/DDBJ databases">
        <authorList>
            <person name="Chen Y."/>
            <person name="Shah S."/>
            <person name="Dougan E. K."/>
            <person name="Thang M."/>
            <person name="Chan C."/>
        </authorList>
    </citation>
    <scope>NUCLEOTIDE SEQUENCE [LARGE SCALE GENOMIC DNA]</scope>
</reference>
<protein>
    <recommendedName>
        <fullName evidence="8">Zinc transporter ZupT</fullName>
    </recommendedName>
</protein>
<dbReference type="Proteomes" id="UP001189429">
    <property type="component" value="Unassembled WGS sequence"/>
</dbReference>
<organism evidence="6 7">
    <name type="scientific">Prorocentrum cordatum</name>
    <dbReference type="NCBI Taxonomy" id="2364126"/>
    <lineage>
        <taxon>Eukaryota</taxon>
        <taxon>Sar</taxon>
        <taxon>Alveolata</taxon>
        <taxon>Dinophyceae</taxon>
        <taxon>Prorocentrales</taxon>
        <taxon>Prorocentraceae</taxon>
        <taxon>Prorocentrum</taxon>
    </lineage>
</organism>
<evidence type="ECO:0000313" key="7">
    <source>
        <dbReference type="Proteomes" id="UP001189429"/>
    </source>
</evidence>
<dbReference type="EMBL" id="CAUYUJ010009169">
    <property type="protein sequence ID" value="CAK0826033.1"/>
    <property type="molecule type" value="Genomic_DNA"/>
</dbReference>
<keyword evidence="4 5" id="KW-0472">Membrane</keyword>
<comment type="subcellular location">
    <subcellularLocation>
        <location evidence="1">Membrane</location>
        <topology evidence="1">Multi-pass membrane protein</topology>
    </subcellularLocation>
</comment>
<keyword evidence="2 5" id="KW-0812">Transmembrane</keyword>
<sequence length="323" mass="33871">MFSGRPSVARRLAPCSEKEPDYLLGFVLTIIAGMATCLGSVAILFAKMGGNPKKVTSAAMGFAAGVMMWVSFIDILGTEAVQFFEHHFHPPDCGSGRRLSAGVGEGDGGEGGETICVRLCVAGFFFVGVLAAIGLDKCVDAMFSNQENVEEGDSDSSEALNHHDSQKVSSLERISFVTFLALTIHNFPEGLATFFGGGTGSFAVPVAIAMHNIPEGMAIAVPFYQSSGSVWGAVKNTFWAGLAQPIGAAFGWFLIAICRLEGLPPFVYGAVYASTAGVMVCVSIMELLPEAFAGATPIFVSLWVFAGFALMECSIICLNASGA</sequence>
<feature type="transmembrane region" description="Helical" evidence="5">
    <location>
        <begin position="58"/>
        <end position="77"/>
    </location>
</feature>
<accession>A0ABN9S4V8</accession>
<evidence type="ECO:0000313" key="6">
    <source>
        <dbReference type="EMBL" id="CAK0826033.1"/>
    </source>
</evidence>